<dbReference type="InterPro" id="IPR003191">
    <property type="entry name" value="Guanylate-bd/ATL_C"/>
</dbReference>
<sequence>DTIEKKKEDFSLQNEEASVTYCQAELKQLAEPLMERISRGTFSVPGGHNLFLEAKKKVEQDYKLVPRKGVKLDTLEVIRNVSSQNKGIELGIRCEREPFFHLLKNVIAYELTERARREAAEKEQELLREKQKEQQQMMEALQRSYQENLAQLKEKMEQESENLLREQERMLEHKVKVQEELLKEGFKEKSEGLHREVDHLRKEIESTKKNWVSKFFDVAGDACMIILPLPGKLVGAGLKVLSKLTQ</sequence>
<organism evidence="3 4">
    <name type="scientific">Galeopterus variegatus</name>
    <name type="common">Malayan flying lemur</name>
    <name type="synonym">Cynocephalus variegatus</name>
    <dbReference type="NCBI Taxonomy" id="482537"/>
    <lineage>
        <taxon>Eukaryota</taxon>
        <taxon>Metazoa</taxon>
        <taxon>Chordata</taxon>
        <taxon>Craniata</taxon>
        <taxon>Vertebrata</taxon>
        <taxon>Euteleostomi</taxon>
        <taxon>Mammalia</taxon>
        <taxon>Eutheria</taxon>
        <taxon>Euarchontoglires</taxon>
        <taxon>Dermoptera</taxon>
        <taxon>Cynocephalidae</taxon>
        <taxon>Galeopterus</taxon>
    </lineage>
</organism>
<keyword evidence="1" id="KW-0175">Coiled coil</keyword>
<proteinExistence type="predicted"/>
<evidence type="ECO:0000313" key="3">
    <source>
        <dbReference type="Proteomes" id="UP000694923"/>
    </source>
</evidence>
<feature type="domain" description="Guanylate-binding protein/Atlastin C-terminal" evidence="2">
    <location>
        <begin position="2"/>
        <end position="200"/>
    </location>
</feature>
<dbReference type="Gene3D" id="1.20.1000.10">
    <property type="entry name" value="Guanylate-binding protein, C-terminal domain"/>
    <property type="match status" value="1"/>
</dbReference>
<reference evidence="4" key="1">
    <citation type="submission" date="2025-08" db="UniProtKB">
        <authorList>
            <consortium name="RefSeq"/>
        </authorList>
    </citation>
    <scope>IDENTIFICATION</scope>
</reference>
<accession>A0ABM0Q4E9</accession>
<dbReference type="SUPFAM" id="SSF48340">
    <property type="entry name" value="Interferon-induced guanylate-binding protein 1 (GBP1), C-terminal domain"/>
    <property type="match status" value="1"/>
</dbReference>
<evidence type="ECO:0000313" key="4">
    <source>
        <dbReference type="RefSeq" id="XP_008563240.1"/>
    </source>
</evidence>
<gene>
    <name evidence="4" type="primary">LOC103583791</name>
</gene>
<evidence type="ECO:0000259" key="2">
    <source>
        <dbReference type="Pfam" id="PF02841"/>
    </source>
</evidence>
<feature type="coiled-coil region" evidence="1">
    <location>
        <begin position="109"/>
        <end position="210"/>
    </location>
</feature>
<feature type="non-terminal residue" evidence="4">
    <location>
        <position position="1"/>
    </location>
</feature>
<dbReference type="Proteomes" id="UP000694923">
    <property type="component" value="Unplaced"/>
</dbReference>
<dbReference type="RefSeq" id="XP_008563240.1">
    <property type="nucleotide sequence ID" value="XM_008565018.1"/>
</dbReference>
<name>A0ABM0Q4E9_GALVR</name>
<protein>
    <submittedName>
        <fullName evidence="4">Guanylate-binding protein 7-like</fullName>
    </submittedName>
</protein>
<dbReference type="GeneID" id="103583791"/>
<keyword evidence="3" id="KW-1185">Reference proteome</keyword>
<dbReference type="PANTHER" id="PTHR10751">
    <property type="entry name" value="GUANYLATE BINDING PROTEIN"/>
    <property type="match status" value="1"/>
</dbReference>
<evidence type="ECO:0000256" key="1">
    <source>
        <dbReference type="SAM" id="Coils"/>
    </source>
</evidence>
<dbReference type="InterPro" id="IPR036543">
    <property type="entry name" value="Guanylate-bd_C_sf"/>
</dbReference>
<dbReference type="Pfam" id="PF02841">
    <property type="entry name" value="GBP_C"/>
    <property type="match status" value="1"/>
</dbReference>